<dbReference type="RefSeq" id="WP_165758792.1">
    <property type="nucleotide sequence ID" value="NZ_FOCZ01000010.1"/>
</dbReference>
<keyword evidence="8" id="KW-1185">Reference proteome</keyword>
<dbReference type="STRING" id="354355.SAMN05660816_04856"/>
<evidence type="ECO:0000256" key="3">
    <source>
        <dbReference type="ARBA" id="ARBA00023082"/>
    </source>
</evidence>
<evidence type="ECO:0000313" key="8">
    <source>
        <dbReference type="Proteomes" id="UP000192610"/>
    </source>
</evidence>
<dbReference type="InterPro" id="IPR007627">
    <property type="entry name" value="RNA_pol_sigma70_r2"/>
</dbReference>
<dbReference type="Gene3D" id="1.10.10.10">
    <property type="entry name" value="Winged helix-like DNA-binding domain superfamily/Winged helix DNA-binding domain"/>
    <property type="match status" value="1"/>
</dbReference>
<evidence type="ECO:0000256" key="1">
    <source>
        <dbReference type="ARBA" id="ARBA00010641"/>
    </source>
</evidence>
<dbReference type="InterPro" id="IPR014284">
    <property type="entry name" value="RNA_pol_sigma-70_dom"/>
</dbReference>
<accession>A0A1V9FD11</accession>
<dbReference type="InterPro" id="IPR013324">
    <property type="entry name" value="RNA_pol_sigma_r3/r4-like"/>
</dbReference>
<proteinExistence type="inferred from homology"/>
<dbReference type="PANTHER" id="PTHR43133:SF46">
    <property type="entry name" value="RNA POLYMERASE SIGMA-70 FACTOR ECF SUBFAMILY"/>
    <property type="match status" value="1"/>
</dbReference>
<keyword evidence="4" id="KW-0804">Transcription</keyword>
<dbReference type="InterPro" id="IPR036388">
    <property type="entry name" value="WH-like_DNA-bd_sf"/>
</dbReference>
<dbReference type="EMBL" id="LVXG01000002">
    <property type="protein sequence ID" value="OQP56076.1"/>
    <property type="molecule type" value="Genomic_DNA"/>
</dbReference>
<feature type="domain" description="RNA polymerase sigma-70 region 2" evidence="5">
    <location>
        <begin position="24"/>
        <end position="91"/>
    </location>
</feature>
<reference evidence="8" key="1">
    <citation type="submission" date="2016-04" db="EMBL/GenBank/DDBJ databases">
        <authorList>
            <person name="Chen L."/>
            <person name="Zhuang W."/>
            <person name="Wang G."/>
        </authorList>
    </citation>
    <scope>NUCLEOTIDE SEQUENCE [LARGE SCALE GENOMIC DNA]</scope>
    <source>
        <strain evidence="8">17621</strain>
    </source>
</reference>
<comment type="similarity">
    <text evidence="1">Belongs to the sigma-70 factor family. ECF subfamily.</text>
</comment>
<evidence type="ECO:0000313" key="7">
    <source>
        <dbReference type="EMBL" id="OQP56076.1"/>
    </source>
</evidence>
<evidence type="ECO:0000256" key="2">
    <source>
        <dbReference type="ARBA" id="ARBA00023015"/>
    </source>
</evidence>
<dbReference type="NCBIfam" id="TIGR02937">
    <property type="entry name" value="sigma70-ECF"/>
    <property type="match status" value="1"/>
</dbReference>
<evidence type="ECO:0008006" key="9">
    <source>
        <dbReference type="Google" id="ProtNLM"/>
    </source>
</evidence>
<dbReference type="AlphaFoldDB" id="A0A1V9FD11"/>
<name>A0A1V9FD11_9BACT</name>
<dbReference type="SUPFAM" id="SSF88659">
    <property type="entry name" value="Sigma3 and sigma4 domains of RNA polymerase sigma factors"/>
    <property type="match status" value="1"/>
</dbReference>
<dbReference type="GO" id="GO:0016987">
    <property type="term" value="F:sigma factor activity"/>
    <property type="evidence" value="ECO:0007669"/>
    <property type="project" value="UniProtKB-KW"/>
</dbReference>
<dbReference type="GO" id="GO:0003677">
    <property type="term" value="F:DNA binding"/>
    <property type="evidence" value="ECO:0007669"/>
    <property type="project" value="InterPro"/>
</dbReference>
<sequence>MKQQHGYNLVALFNEGSERAYYRLYEELYPSIFTFAHRLLPNIQEAEDVCSESFTKLFQTGERFKDAQSLKAFLFRITRNACLNVLRDNERHTSKHKELGYIIANEQEISDQELQAELVAWVYASIEKLPKKCRKVFKLTLIGFSYEEIAAQLNISESTVRNQKARGLKLLRIALFKEGQFSKTAVVISVLISLMLKENQL</sequence>
<comment type="caution">
    <text evidence="7">The sequence shown here is derived from an EMBL/GenBank/DDBJ whole genome shotgun (WGS) entry which is preliminary data.</text>
</comment>
<evidence type="ECO:0000256" key="4">
    <source>
        <dbReference type="ARBA" id="ARBA00023163"/>
    </source>
</evidence>
<dbReference type="Gene3D" id="1.10.1740.10">
    <property type="match status" value="1"/>
</dbReference>
<dbReference type="PANTHER" id="PTHR43133">
    <property type="entry name" value="RNA POLYMERASE ECF-TYPE SIGMA FACTO"/>
    <property type="match status" value="1"/>
</dbReference>
<dbReference type="Pfam" id="PF08281">
    <property type="entry name" value="Sigma70_r4_2"/>
    <property type="match status" value="1"/>
</dbReference>
<dbReference type="InterPro" id="IPR013325">
    <property type="entry name" value="RNA_pol_sigma_r2"/>
</dbReference>
<dbReference type="Pfam" id="PF04542">
    <property type="entry name" value="Sigma70_r2"/>
    <property type="match status" value="1"/>
</dbReference>
<dbReference type="InterPro" id="IPR039425">
    <property type="entry name" value="RNA_pol_sigma-70-like"/>
</dbReference>
<evidence type="ECO:0000259" key="5">
    <source>
        <dbReference type="Pfam" id="PF04542"/>
    </source>
</evidence>
<keyword evidence="3" id="KW-0731">Sigma factor</keyword>
<dbReference type="GO" id="GO:0006352">
    <property type="term" value="P:DNA-templated transcription initiation"/>
    <property type="evidence" value="ECO:0007669"/>
    <property type="project" value="InterPro"/>
</dbReference>
<organism evidence="7 8">
    <name type="scientific">Niastella yeongjuensis</name>
    <dbReference type="NCBI Taxonomy" id="354355"/>
    <lineage>
        <taxon>Bacteria</taxon>
        <taxon>Pseudomonadati</taxon>
        <taxon>Bacteroidota</taxon>
        <taxon>Chitinophagia</taxon>
        <taxon>Chitinophagales</taxon>
        <taxon>Chitinophagaceae</taxon>
        <taxon>Niastella</taxon>
    </lineage>
</organism>
<dbReference type="CDD" id="cd06171">
    <property type="entry name" value="Sigma70_r4"/>
    <property type="match status" value="1"/>
</dbReference>
<protein>
    <recommendedName>
        <fullName evidence="9">HTH luxR-type domain-containing protein</fullName>
    </recommendedName>
</protein>
<keyword evidence="2" id="KW-0805">Transcription regulation</keyword>
<gene>
    <name evidence="7" type="ORF">A4H97_21090</name>
</gene>
<dbReference type="Proteomes" id="UP000192610">
    <property type="component" value="Unassembled WGS sequence"/>
</dbReference>
<feature type="domain" description="RNA polymerase sigma factor 70 region 4 type 2" evidence="6">
    <location>
        <begin position="122"/>
        <end position="171"/>
    </location>
</feature>
<dbReference type="SUPFAM" id="SSF88946">
    <property type="entry name" value="Sigma2 domain of RNA polymerase sigma factors"/>
    <property type="match status" value="1"/>
</dbReference>
<evidence type="ECO:0000259" key="6">
    <source>
        <dbReference type="Pfam" id="PF08281"/>
    </source>
</evidence>
<dbReference type="InterPro" id="IPR013249">
    <property type="entry name" value="RNA_pol_sigma70_r4_t2"/>
</dbReference>